<keyword evidence="2" id="KW-1185">Reference proteome</keyword>
<dbReference type="AlphaFoldDB" id="A0A7W4W9A0"/>
<accession>A0A7W4W9A0</accession>
<evidence type="ECO:0000313" key="1">
    <source>
        <dbReference type="EMBL" id="MBB3060062.1"/>
    </source>
</evidence>
<organism evidence="1 2">
    <name type="scientific">Microbulbifer rhizosphaerae</name>
    <dbReference type="NCBI Taxonomy" id="1562603"/>
    <lineage>
        <taxon>Bacteria</taxon>
        <taxon>Pseudomonadati</taxon>
        <taxon>Pseudomonadota</taxon>
        <taxon>Gammaproteobacteria</taxon>
        <taxon>Cellvibrionales</taxon>
        <taxon>Microbulbiferaceae</taxon>
        <taxon>Microbulbifer</taxon>
    </lineage>
</organism>
<dbReference type="EMBL" id="JACHWZ010000003">
    <property type="protein sequence ID" value="MBB3060062.1"/>
    <property type="molecule type" value="Genomic_DNA"/>
</dbReference>
<dbReference type="RefSeq" id="WP_183457079.1">
    <property type="nucleotide sequence ID" value="NZ_JACHWZ010000003.1"/>
</dbReference>
<sequence length="195" mass="21997">MSINRIHQDDEYLIFHIPSDEVVEKLGRAYPIHIDHSPIQYASVWPAGFRIEFLPEVDSDAHIVPDLSVSGGKLFLSEKAYGALKSLLETDGEFLPVEYHKSEKGYLFNPLVIAEDMDALDEARTGYDEHGNLEHFDFIENKLESVATFKAKIDHFNGVFCRDTLKNTIEETGLTGVYFQPDLANFSGESSDTSH</sequence>
<evidence type="ECO:0000313" key="2">
    <source>
        <dbReference type="Proteomes" id="UP000535937"/>
    </source>
</evidence>
<comment type="caution">
    <text evidence="1">The sequence shown here is derived from an EMBL/GenBank/DDBJ whole genome shotgun (WGS) entry which is preliminary data.</text>
</comment>
<gene>
    <name evidence="1" type="ORF">FHS09_000875</name>
</gene>
<protein>
    <submittedName>
        <fullName evidence="1">Uncharacterized protein</fullName>
    </submittedName>
</protein>
<name>A0A7W4W9A0_9GAMM</name>
<reference evidence="1 2" key="1">
    <citation type="submission" date="2020-08" db="EMBL/GenBank/DDBJ databases">
        <title>Genomic Encyclopedia of Type Strains, Phase III (KMG-III): the genomes of soil and plant-associated and newly described type strains.</title>
        <authorList>
            <person name="Whitman W."/>
        </authorList>
    </citation>
    <scope>NUCLEOTIDE SEQUENCE [LARGE SCALE GENOMIC DNA]</scope>
    <source>
        <strain evidence="1 2">CECT 8799</strain>
    </source>
</reference>
<dbReference type="Proteomes" id="UP000535937">
    <property type="component" value="Unassembled WGS sequence"/>
</dbReference>
<proteinExistence type="predicted"/>